<dbReference type="Proteomes" id="UP000603708">
    <property type="component" value="Unassembled WGS sequence"/>
</dbReference>
<proteinExistence type="predicted"/>
<organism evidence="2 3">
    <name type="scientific">Streptomyces sulfonofaciens</name>
    <dbReference type="NCBI Taxonomy" id="68272"/>
    <lineage>
        <taxon>Bacteria</taxon>
        <taxon>Bacillati</taxon>
        <taxon>Actinomycetota</taxon>
        <taxon>Actinomycetes</taxon>
        <taxon>Kitasatosporales</taxon>
        <taxon>Streptomycetaceae</taxon>
        <taxon>Streptomyces</taxon>
    </lineage>
</organism>
<gene>
    <name evidence="2" type="ORF">GCM10018793_40130</name>
</gene>
<evidence type="ECO:0000313" key="3">
    <source>
        <dbReference type="Proteomes" id="UP000603708"/>
    </source>
</evidence>
<accession>A0A919GBW7</accession>
<reference evidence="2" key="2">
    <citation type="submission" date="2020-09" db="EMBL/GenBank/DDBJ databases">
        <authorList>
            <person name="Sun Q."/>
            <person name="Ohkuma M."/>
        </authorList>
    </citation>
    <scope>NUCLEOTIDE SEQUENCE</scope>
    <source>
        <strain evidence="2">JCM 5069</strain>
    </source>
</reference>
<reference evidence="2" key="1">
    <citation type="journal article" date="2014" name="Int. J. Syst. Evol. Microbiol.">
        <title>Complete genome sequence of Corynebacterium casei LMG S-19264T (=DSM 44701T), isolated from a smear-ripened cheese.</title>
        <authorList>
            <consortium name="US DOE Joint Genome Institute (JGI-PGF)"/>
            <person name="Walter F."/>
            <person name="Albersmeier A."/>
            <person name="Kalinowski J."/>
            <person name="Ruckert C."/>
        </authorList>
    </citation>
    <scope>NUCLEOTIDE SEQUENCE</scope>
    <source>
        <strain evidence="2">JCM 5069</strain>
    </source>
</reference>
<dbReference type="EMBL" id="BNCD01000011">
    <property type="protein sequence ID" value="GHH81827.1"/>
    <property type="molecule type" value="Genomic_DNA"/>
</dbReference>
<sequence>MNRAQAPTTADPARAAAPGGTAGARNRPPRAHGPRTALPRAAGAGGATAVDLGTDWLKTPVSDAWTGYIFRGPLWAPIAPVAQDVVYNRPLTRSTR</sequence>
<keyword evidence="3" id="KW-1185">Reference proteome</keyword>
<feature type="compositionally biased region" description="Low complexity" evidence="1">
    <location>
        <begin position="1"/>
        <end position="26"/>
    </location>
</feature>
<comment type="caution">
    <text evidence="2">The sequence shown here is derived from an EMBL/GenBank/DDBJ whole genome shotgun (WGS) entry which is preliminary data.</text>
</comment>
<protein>
    <submittedName>
        <fullName evidence="2">Uncharacterized protein</fullName>
    </submittedName>
</protein>
<evidence type="ECO:0000256" key="1">
    <source>
        <dbReference type="SAM" id="MobiDB-lite"/>
    </source>
</evidence>
<dbReference type="AlphaFoldDB" id="A0A919GBW7"/>
<feature type="region of interest" description="Disordered" evidence="1">
    <location>
        <begin position="1"/>
        <end position="45"/>
    </location>
</feature>
<evidence type="ECO:0000313" key="2">
    <source>
        <dbReference type="EMBL" id="GHH81827.1"/>
    </source>
</evidence>
<name>A0A919GBW7_9ACTN</name>